<protein>
    <submittedName>
        <fullName evidence="1">Uncharacterized protein</fullName>
    </submittedName>
</protein>
<reference evidence="2" key="1">
    <citation type="submission" date="2019-05" db="EMBL/GenBank/DDBJ databases">
        <title>Flavobacterium profundi sp. nov., isolated from a deep-sea seamount.</title>
        <authorList>
            <person name="Zhang D.-C."/>
        </authorList>
    </citation>
    <scope>NUCLEOTIDE SEQUENCE [LARGE SCALE GENOMIC DNA]</scope>
    <source>
        <strain evidence="2">TP390</strain>
    </source>
</reference>
<keyword evidence="2" id="KW-1185">Reference proteome</keyword>
<gene>
    <name evidence="1" type="ORF">GOQ30_09485</name>
</gene>
<proteinExistence type="predicted"/>
<name>A0A6I4ILC0_9FLAO</name>
<evidence type="ECO:0000313" key="1">
    <source>
        <dbReference type="EMBL" id="MVO09389.1"/>
    </source>
</evidence>
<dbReference type="Proteomes" id="UP000431264">
    <property type="component" value="Unassembled WGS sequence"/>
</dbReference>
<sequence>MIKFIFCIKYRKESAVGNKAFAVISKTMGNKQLFHIIWTTFGEYPVWDKNGNWQKLTDIYVELKNHDISCNLSHELQIAYVNKDTQKSPLLIKEKAMAQLKIDIEELCQENKDRIINGLEIKMLKIDESKVEMLVFSDLNSMTQKISRLKSRTSTLLSFKYPEEYFGKGTWGRGFWYSNILNKEDLAISMIKNYR</sequence>
<comment type="caution">
    <text evidence="1">The sequence shown here is derived from an EMBL/GenBank/DDBJ whole genome shotgun (WGS) entry which is preliminary data.</text>
</comment>
<accession>A0A6I4ILC0</accession>
<organism evidence="1 2">
    <name type="scientific">Flavobacterium profundi</name>
    <dbReference type="NCBI Taxonomy" id="1774945"/>
    <lineage>
        <taxon>Bacteria</taxon>
        <taxon>Pseudomonadati</taxon>
        <taxon>Bacteroidota</taxon>
        <taxon>Flavobacteriia</taxon>
        <taxon>Flavobacteriales</taxon>
        <taxon>Flavobacteriaceae</taxon>
        <taxon>Flavobacterium</taxon>
    </lineage>
</organism>
<dbReference type="RefSeq" id="WP_140997768.1">
    <property type="nucleotide sequence ID" value="NZ_VDCZ01000006.1"/>
</dbReference>
<dbReference type="OrthoDB" id="1257566at2"/>
<dbReference type="AlphaFoldDB" id="A0A6I4ILC0"/>
<evidence type="ECO:0000313" key="2">
    <source>
        <dbReference type="Proteomes" id="UP000431264"/>
    </source>
</evidence>
<dbReference type="EMBL" id="WQLW01000006">
    <property type="protein sequence ID" value="MVO09389.1"/>
    <property type="molecule type" value="Genomic_DNA"/>
</dbReference>